<name>A0ABD0M0Z0_9CAEN</name>
<dbReference type="SMART" id="SM00110">
    <property type="entry name" value="C1Q"/>
    <property type="match status" value="1"/>
</dbReference>
<evidence type="ECO:0000259" key="4">
    <source>
        <dbReference type="PROSITE" id="PS50871"/>
    </source>
</evidence>
<evidence type="ECO:0000313" key="6">
    <source>
        <dbReference type="Proteomes" id="UP001519460"/>
    </source>
</evidence>
<reference evidence="5 6" key="1">
    <citation type="journal article" date="2023" name="Sci. Data">
        <title>Genome assembly of the Korean intertidal mud-creeper Batillaria attramentaria.</title>
        <authorList>
            <person name="Patra A.K."/>
            <person name="Ho P.T."/>
            <person name="Jun S."/>
            <person name="Lee S.J."/>
            <person name="Kim Y."/>
            <person name="Won Y.J."/>
        </authorList>
    </citation>
    <scope>NUCLEOTIDE SEQUENCE [LARGE SCALE GENOMIC DNA]</scope>
    <source>
        <strain evidence="5">Wonlab-2016</strain>
    </source>
</reference>
<dbReference type="PANTHER" id="PTHR15427">
    <property type="entry name" value="EMILIN ELASTIN MICROFIBRIL INTERFACE-LOCATED PROTEIN ELASTIN MICROFIBRIL INTERFACER"/>
    <property type="match status" value="1"/>
</dbReference>
<protein>
    <recommendedName>
        <fullName evidence="4">C1q domain-containing protein</fullName>
    </recommendedName>
</protein>
<evidence type="ECO:0000256" key="1">
    <source>
        <dbReference type="ARBA" id="ARBA00004613"/>
    </source>
</evidence>
<keyword evidence="2" id="KW-0964">Secreted</keyword>
<evidence type="ECO:0000256" key="2">
    <source>
        <dbReference type="ARBA" id="ARBA00022525"/>
    </source>
</evidence>
<organism evidence="5 6">
    <name type="scientific">Batillaria attramentaria</name>
    <dbReference type="NCBI Taxonomy" id="370345"/>
    <lineage>
        <taxon>Eukaryota</taxon>
        <taxon>Metazoa</taxon>
        <taxon>Spiralia</taxon>
        <taxon>Lophotrochozoa</taxon>
        <taxon>Mollusca</taxon>
        <taxon>Gastropoda</taxon>
        <taxon>Caenogastropoda</taxon>
        <taxon>Sorbeoconcha</taxon>
        <taxon>Cerithioidea</taxon>
        <taxon>Batillariidae</taxon>
        <taxon>Batillaria</taxon>
    </lineage>
</organism>
<evidence type="ECO:0000313" key="5">
    <source>
        <dbReference type="EMBL" id="KAK7505063.1"/>
    </source>
</evidence>
<comment type="caution">
    <text evidence="5">The sequence shown here is derived from an EMBL/GenBank/DDBJ whole genome shotgun (WGS) entry which is preliminary data.</text>
</comment>
<dbReference type="Pfam" id="PF00386">
    <property type="entry name" value="C1q"/>
    <property type="match status" value="1"/>
</dbReference>
<sequence>MLLLSALSVTPVAFTAAVSTPGTVRATSGKVVPFHTVILNTGTVYNSSSSLFTAPRDGDYFFILNVDVSKDHDCISIRRNGGTVIVADRDDTVSTHLTGSGVMGLKRGDTVGAYHCTSAGYVESGLESTFSGFLIR</sequence>
<proteinExistence type="predicted"/>
<gene>
    <name evidence="5" type="ORF">BaRGS_00003633</name>
</gene>
<dbReference type="PRINTS" id="PR00007">
    <property type="entry name" value="COMPLEMNTC1Q"/>
</dbReference>
<keyword evidence="3" id="KW-0732">Signal</keyword>
<feature type="chain" id="PRO_5044877538" description="C1q domain-containing protein" evidence="3">
    <location>
        <begin position="18"/>
        <end position="136"/>
    </location>
</feature>
<comment type="subcellular location">
    <subcellularLocation>
        <location evidence="1">Secreted</location>
    </subcellularLocation>
</comment>
<dbReference type="InterPro" id="IPR050392">
    <property type="entry name" value="Collagen/C1q_domain"/>
</dbReference>
<dbReference type="InterPro" id="IPR001073">
    <property type="entry name" value="C1q_dom"/>
</dbReference>
<keyword evidence="6" id="KW-1185">Reference proteome</keyword>
<dbReference type="AlphaFoldDB" id="A0ABD0M0Z0"/>
<accession>A0ABD0M0Z0</accession>
<dbReference type="PROSITE" id="PS50871">
    <property type="entry name" value="C1Q"/>
    <property type="match status" value="1"/>
</dbReference>
<dbReference type="PANTHER" id="PTHR15427:SF33">
    <property type="entry name" value="COLLAGEN IV NC1 DOMAIN-CONTAINING PROTEIN"/>
    <property type="match status" value="1"/>
</dbReference>
<dbReference type="Gene3D" id="2.60.120.40">
    <property type="match status" value="1"/>
</dbReference>
<dbReference type="SUPFAM" id="SSF49842">
    <property type="entry name" value="TNF-like"/>
    <property type="match status" value="1"/>
</dbReference>
<feature type="domain" description="C1q" evidence="4">
    <location>
        <begin position="7"/>
        <end position="136"/>
    </location>
</feature>
<dbReference type="EMBL" id="JACVVK020000012">
    <property type="protein sequence ID" value="KAK7505063.1"/>
    <property type="molecule type" value="Genomic_DNA"/>
</dbReference>
<dbReference type="GO" id="GO:0005581">
    <property type="term" value="C:collagen trimer"/>
    <property type="evidence" value="ECO:0007669"/>
    <property type="project" value="UniProtKB-KW"/>
</dbReference>
<dbReference type="Proteomes" id="UP001519460">
    <property type="component" value="Unassembled WGS sequence"/>
</dbReference>
<dbReference type="InterPro" id="IPR008983">
    <property type="entry name" value="Tumour_necrosis_fac-like_dom"/>
</dbReference>
<evidence type="ECO:0000256" key="3">
    <source>
        <dbReference type="SAM" id="SignalP"/>
    </source>
</evidence>
<feature type="signal peptide" evidence="3">
    <location>
        <begin position="1"/>
        <end position="17"/>
    </location>
</feature>